<name>A0ABC8R9J1_9AQUA</name>
<protein>
    <submittedName>
        <fullName evidence="2">Uncharacterized protein</fullName>
    </submittedName>
</protein>
<feature type="compositionally biased region" description="Pro residues" evidence="1">
    <location>
        <begin position="115"/>
        <end position="125"/>
    </location>
</feature>
<dbReference type="AlphaFoldDB" id="A0ABC8R9J1"/>
<accession>A0ABC8R9J1</accession>
<dbReference type="EMBL" id="CAUOFW020001135">
    <property type="protein sequence ID" value="CAK9141412.1"/>
    <property type="molecule type" value="Genomic_DNA"/>
</dbReference>
<gene>
    <name evidence="2" type="ORF">ILEXP_LOCUS8995</name>
</gene>
<feature type="region of interest" description="Disordered" evidence="1">
    <location>
        <begin position="101"/>
        <end position="125"/>
    </location>
</feature>
<proteinExistence type="predicted"/>
<reference evidence="2 3" key="1">
    <citation type="submission" date="2024-02" db="EMBL/GenBank/DDBJ databases">
        <authorList>
            <person name="Vignale AGUSTIN F."/>
            <person name="Sosa J E."/>
            <person name="Modenutti C."/>
        </authorList>
    </citation>
    <scope>NUCLEOTIDE SEQUENCE [LARGE SCALE GENOMIC DNA]</scope>
</reference>
<comment type="caution">
    <text evidence="2">The sequence shown here is derived from an EMBL/GenBank/DDBJ whole genome shotgun (WGS) entry which is preliminary data.</text>
</comment>
<dbReference type="Proteomes" id="UP001642360">
    <property type="component" value="Unassembled WGS sequence"/>
</dbReference>
<organism evidence="2 3">
    <name type="scientific">Ilex paraguariensis</name>
    <name type="common">yerba mate</name>
    <dbReference type="NCBI Taxonomy" id="185542"/>
    <lineage>
        <taxon>Eukaryota</taxon>
        <taxon>Viridiplantae</taxon>
        <taxon>Streptophyta</taxon>
        <taxon>Embryophyta</taxon>
        <taxon>Tracheophyta</taxon>
        <taxon>Spermatophyta</taxon>
        <taxon>Magnoliopsida</taxon>
        <taxon>eudicotyledons</taxon>
        <taxon>Gunneridae</taxon>
        <taxon>Pentapetalae</taxon>
        <taxon>asterids</taxon>
        <taxon>campanulids</taxon>
        <taxon>Aquifoliales</taxon>
        <taxon>Aquifoliaceae</taxon>
        <taxon>Ilex</taxon>
    </lineage>
</organism>
<evidence type="ECO:0000256" key="1">
    <source>
        <dbReference type="SAM" id="MobiDB-lite"/>
    </source>
</evidence>
<sequence length="125" mass="13768">MNNKGRRNKSLCEESMLMVTNIVKLSSFSIIKTSRGKAAPQPATKDVASVTSSVKLVDLGSSRPSYLTELGEGDKSSYVVHEENNVDSQASDYIRKVHEKNRNDSNETLSLSPYIIPPPPRAVMQ</sequence>
<keyword evidence="3" id="KW-1185">Reference proteome</keyword>
<evidence type="ECO:0000313" key="2">
    <source>
        <dbReference type="EMBL" id="CAK9141412.1"/>
    </source>
</evidence>
<evidence type="ECO:0000313" key="3">
    <source>
        <dbReference type="Proteomes" id="UP001642360"/>
    </source>
</evidence>